<evidence type="ECO:0008006" key="3">
    <source>
        <dbReference type="Google" id="ProtNLM"/>
    </source>
</evidence>
<dbReference type="EMBL" id="LBPR01000008">
    <property type="protein sequence ID" value="KKP61698.1"/>
    <property type="molecule type" value="Genomic_DNA"/>
</dbReference>
<dbReference type="AlphaFoldDB" id="A0A0G0AWY9"/>
<organism evidence="1 2">
    <name type="scientific">Candidatus Roizmanbacteria bacterium GW2011_GWC2_34_23</name>
    <dbReference type="NCBI Taxonomy" id="1618484"/>
    <lineage>
        <taxon>Bacteria</taxon>
        <taxon>Candidatus Roizmaniibacteriota</taxon>
    </lineage>
</organism>
<sequence>MKSNIIYSDLSYKINGILFKIHNELGRYCNEKQYCDLIEKYLKESKLNFEREKILPISFEGESKGRNKVDFLVENKIILEIKAKRITSKEDYYQARRYLTALNKKICFIVNFHGEYIKPKRILNSQAQE</sequence>
<accession>A0A0G0AWY9</accession>
<name>A0A0G0AWY9_9BACT</name>
<protein>
    <recommendedName>
        <fullName evidence="3">GxxExxY protein</fullName>
    </recommendedName>
</protein>
<dbReference type="STRING" id="1618484.UR56_C0008G0002"/>
<gene>
    <name evidence="1" type="ORF">UR56_C0008G0002</name>
</gene>
<dbReference type="Proteomes" id="UP000034004">
    <property type="component" value="Unassembled WGS sequence"/>
</dbReference>
<comment type="caution">
    <text evidence="1">The sequence shown here is derived from an EMBL/GenBank/DDBJ whole genome shotgun (WGS) entry which is preliminary data.</text>
</comment>
<proteinExistence type="predicted"/>
<dbReference type="NCBIfam" id="TIGR04256">
    <property type="entry name" value="GxxExxY"/>
    <property type="match status" value="1"/>
</dbReference>
<dbReference type="InterPro" id="IPR026350">
    <property type="entry name" value="GxxExxY"/>
</dbReference>
<evidence type="ECO:0000313" key="2">
    <source>
        <dbReference type="Proteomes" id="UP000034004"/>
    </source>
</evidence>
<reference evidence="1 2" key="1">
    <citation type="journal article" date="2015" name="Nature">
        <title>rRNA introns, odd ribosomes, and small enigmatic genomes across a large radiation of phyla.</title>
        <authorList>
            <person name="Brown C.T."/>
            <person name="Hug L.A."/>
            <person name="Thomas B.C."/>
            <person name="Sharon I."/>
            <person name="Castelle C.J."/>
            <person name="Singh A."/>
            <person name="Wilkins M.J."/>
            <person name="Williams K.H."/>
            <person name="Banfield J.F."/>
        </authorList>
    </citation>
    <scope>NUCLEOTIDE SEQUENCE [LARGE SCALE GENOMIC DNA]</scope>
</reference>
<dbReference type="Pfam" id="PF13366">
    <property type="entry name" value="PDDEXK_3"/>
    <property type="match status" value="1"/>
</dbReference>
<evidence type="ECO:0000313" key="1">
    <source>
        <dbReference type="EMBL" id="KKP61698.1"/>
    </source>
</evidence>